<dbReference type="SUPFAM" id="SSF52096">
    <property type="entry name" value="ClpP/crotonase"/>
    <property type="match status" value="1"/>
</dbReference>
<accession>A0A381ZUZ8</accession>
<feature type="non-terminal residue" evidence="1">
    <location>
        <position position="1"/>
    </location>
</feature>
<dbReference type="EMBL" id="UINC01022779">
    <property type="protein sequence ID" value="SVA93105.1"/>
    <property type="molecule type" value="Genomic_DNA"/>
</dbReference>
<dbReference type="InterPro" id="IPR014748">
    <property type="entry name" value="Enoyl-CoA_hydra_C"/>
</dbReference>
<dbReference type="Gene3D" id="1.10.12.10">
    <property type="entry name" value="Lyase 2-enoyl-coa Hydratase, Chain A, domain 2"/>
    <property type="match status" value="1"/>
</dbReference>
<reference evidence="1" key="1">
    <citation type="submission" date="2018-05" db="EMBL/GenBank/DDBJ databases">
        <authorList>
            <person name="Lanie J.A."/>
            <person name="Ng W.-L."/>
            <person name="Kazmierczak K.M."/>
            <person name="Andrzejewski T.M."/>
            <person name="Davidsen T.M."/>
            <person name="Wayne K.J."/>
            <person name="Tettelin H."/>
            <person name="Glass J.I."/>
            <person name="Rusch D."/>
            <person name="Podicherti R."/>
            <person name="Tsui H.-C.T."/>
            <person name="Winkler M.E."/>
        </authorList>
    </citation>
    <scope>NUCLEOTIDE SEQUENCE</scope>
</reference>
<name>A0A381ZUZ8_9ZZZZ</name>
<gene>
    <name evidence="1" type="ORF">METZ01_LOCUS145959</name>
</gene>
<proteinExistence type="predicted"/>
<dbReference type="Pfam" id="PF00378">
    <property type="entry name" value="ECH_1"/>
    <property type="match status" value="1"/>
</dbReference>
<protein>
    <recommendedName>
        <fullName evidence="2">Enoyl-CoA hydratase</fullName>
    </recommendedName>
</protein>
<organism evidence="1">
    <name type="scientific">marine metagenome</name>
    <dbReference type="NCBI Taxonomy" id="408172"/>
    <lineage>
        <taxon>unclassified sequences</taxon>
        <taxon>metagenomes</taxon>
        <taxon>ecological metagenomes</taxon>
    </lineage>
</organism>
<evidence type="ECO:0000313" key="1">
    <source>
        <dbReference type="EMBL" id="SVA93105.1"/>
    </source>
</evidence>
<sequence length="60" mass="6887">EGPTVAYRYMKENLNRAVNGEMGECLDMEAAHHIHCGQTRDHREAAQAFVEKREPVFEGR</sequence>
<dbReference type="AlphaFoldDB" id="A0A381ZUZ8"/>
<dbReference type="InterPro" id="IPR029045">
    <property type="entry name" value="ClpP/crotonase-like_dom_sf"/>
</dbReference>
<evidence type="ECO:0008006" key="2">
    <source>
        <dbReference type="Google" id="ProtNLM"/>
    </source>
</evidence>
<dbReference type="InterPro" id="IPR001753">
    <property type="entry name" value="Enoyl-CoA_hydra/iso"/>
</dbReference>